<dbReference type="Pfam" id="PF00175">
    <property type="entry name" value="NAD_binding_1"/>
    <property type="match status" value="1"/>
</dbReference>
<feature type="domain" description="FAD-binding FR-type" evidence="16">
    <location>
        <begin position="154"/>
        <end position="260"/>
    </location>
</feature>
<dbReference type="InterPro" id="IPR000971">
    <property type="entry name" value="Globin"/>
</dbReference>
<evidence type="ECO:0000256" key="7">
    <source>
        <dbReference type="ARBA" id="ARBA00022630"/>
    </source>
</evidence>
<name>A0A642V8U8_9ASCO</name>
<dbReference type="PROSITE" id="PS01033">
    <property type="entry name" value="GLOBIN"/>
    <property type="match status" value="1"/>
</dbReference>
<comment type="caution">
    <text evidence="17">The sequence shown here is derived from an EMBL/GenBank/DDBJ whole genome shotgun (WGS) entry which is preliminary data.</text>
</comment>
<comment type="cofactor">
    <cofactor evidence="2">
        <name>FAD</name>
        <dbReference type="ChEBI" id="CHEBI:57692"/>
    </cofactor>
</comment>
<dbReference type="Pfam" id="PF00042">
    <property type="entry name" value="Globin"/>
    <property type="match status" value="1"/>
</dbReference>
<dbReference type="FunFam" id="1.10.490.10:FF:000003">
    <property type="entry name" value="Flavohemoprotein"/>
    <property type="match status" value="1"/>
</dbReference>
<evidence type="ECO:0000256" key="5">
    <source>
        <dbReference type="ARBA" id="ARBA00022575"/>
    </source>
</evidence>
<reference evidence="17" key="1">
    <citation type="journal article" date="2019" name="G3 (Bethesda)">
        <title>Genome Assemblies of Two Rare Opportunistic Yeast Pathogens: Diutina rugosa (syn. Candida rugosa) and Trichomonascus ciferrii (syn. Candida ciferrii).</title>
        <authorList>
            <person name="Mixao V."/>
            <person name="Saus E."/>
            <person name="Hansen A.P."/>
            <person name="Lass-Florl C."/>
            <person name="Gabaldon T."/>
        </authorList>
    </citation>
    <scope>NUCLEOTIDE SEQUENCE</scope>
    <source>
        <strain evidence="17">CBS 4856</strain>
    </source>
</reference>
<keyword evidence="9" id="KW-0274">FAD</keyword>
<keyword evidence="11" id="KW-0408">Iron</keyword>
<evidence type="ECO:0000256" key="13">
    <source>
        <dbReference type="ARBA" id="ARBA00048649"/>
    </source>
</evidence>
<keyword evidence="10" id="KW-0521">NADP</keyword>
<dbReference type="NCBIfam" id="NF009805">
    <property type="entry name" value="PRK13289.1"/>
    <property type="match status" value="1"/>
</dbReference>
<dbReference type="EMBL" id="SWFS01000255">
    <property type="protein sequence ID" value="KAA8912509.1"/>
    <property type="molecule type" value="Genomic_DNA"/>
</dbReference>
<keyword evidence="8" id="KW-0479">Metal-binding</keyword>
<evidence type="ECO:0000256" key="1">
    <source>
        <dbReference type="ARBA" id="ARBA00001970"/>
    </source>
</evidence>
<dbReference type="SUPFAM" id="SSF63380">
    <property type="entry name" value="Riboflavin synthase domain-like"/>
    <property type="match status" value="1"/>
</dbReference>
<proteinExistence type="inferred from homology"/>
<dbReference type="PRINTS" id="PR00409">
    <property type="entry name" value="PHDIOXRDTASE"/>
</dbReference>
<protein>
    <recommendedName>
        <fullName evidence="4">nitric oxide dioxygenase</fullName>
        <ecNumber evidence="4">1.14.12.17</ecNumber>
    </recommendedName>
</protein>
<dbReference type="GO" id="GO:0008941">
    <property type="term" value="F:nitric oxide dioxygenase NAD(P)H activity"/>
    <property type="evidence" value="ECO:0007669"/>
    <property type="project" value="UniProtKB-EC"/>
</dbReference>
<dbReference type="GO" id="GO:0020037">
    <property type="term" value="F:heme binding"/>
    <property type="evidence" value="ECO:0007669"/>
    <property type="project" value="InterPro"/>
</dbReference>
<dbReference type="Gene3D" id="3.40.50.80">
    <property type="entry name" value="Nucleotide-binding domain of ferredoxin-NADP reductase (FNR) module"/>
    <property type="match status" value="1"/>
</dbReference>
<evidence type="ECO:0000256" key="8">
    <source>
        <dbReference type="ARBA" id="ARBA00022723"/>
    </source>
</evidence>
<organism evidence="17 18">
    <name type="scientific">Trichomonascus ciferrii</name>
    <dbReference type="NCBI Taxonomy" id="44093"/>
    <lineage>
        <taxon>Eukaryota</taxon>
        <taxon>Fungi</taxon>
        <taxon>Dikarya</taxon>
        <taxon>Ascomycota</taxon>
        <taxon>Saccharomycotina</taxon>
        <taxon>Dipodascomycetes</taxon>
        <taxon>Dipodascales</taxon>
        <taxon>Trichomonascaceae</taxon>
        <taxon>Trichomonascus</taxon>
        <taxon>Trichomonascus ciferrii complex</taxon>
    </lineage>
</organism>
<evidence type="ECO:0000256" key="2">
    <source>
        <dbReference type="ARBA" id="ARBA00001974"/>
    </source>
</evidence>
<dbReference type="SUPFAM" id="SSF52343">
    <property type="entry name" value="Ferredoxin reductase-like, C-terminal NADP-linked domain"/>
    <property type="match status" value="1"/>
</dbReference>
<dbReference type="PANTHER" id="PTHR43396:SF3">
    <property type="entry name" value="FLAVOHEMOPROTEIN"/>
    <property type="match status" value="1"/>
</dbReference>
<dbReference type="GO" id="GO:0046872">
    <property type="term" value="F:metal ion binding"/>
    <property type="evidence" value="ECO:0007669"/>
    <property type="project" value="UniProtKB-KW"/>
</dbReference>
<dbReference type="PROSITE" id="PS51384">
    <property type="entry name" value="FAD_FR"/>
    <property type="match status" value="1"/>
</dbReference>
<comment type="similarity">
    <text evidence="3">In the C-terminal section; belongs to the flavoprotein pyridine nucleotide cytochrome reductase family.</text>
</comment>
<dbReference type="GO" id="GO:0009636">
    <property type="term" value="P:response to toxic substance"/>
    <property type="evidence" value="ECO:0007669"/>
    <property type="project" value="UniProtKB-KW"/>
</dbReference>
<dbReference type="VEuPathDB" id="FungiDB:TRICI_003473"/>
<dbReference type="GO" id="GO:0071500">
    <property type="term" value="P:cellular response to nitrosative stress"/>
    <property type="evidence" value="ECO:0007669"/>
    <property type="project" value="TreeGrafter"/>
</dbReference>
<dbReference type="GO" id="GO:0019825">
    <property type="term" value="F:oxygen binding"/>
    <property type="evidence" value="ECO:0007669"/>
    <property type="project" value="InterPro"/>
</dbReference>
<keyword evidence="7" id="KW-0285">Flavoprotein</keyword>
<evidence type="ECO:0000256" key="14">
    <source>
        <dbReference type="ARBA" id="ARBA00049433"/>
    </source>
</evidence>
<comment type="catalytic activity">
    <reaction evidence="13">
        <text>2 nitric oxide + NADH + 2 O2 = 2 nitrate + NAD(+) + H(+)</text>
        <dbReference type="Rhea" id="RHEA:19469"/>
        <dbReference type="ChEBI" id="CHEBI:15378"/>
        <dbReference type="ChEBI" id="CHEBI:15379"/>
        <dbReference type="ChEBI" id="CHEBI:16480"/>
        <dbReference type="ChEBI" id="CHEBI:17632"/>
        <dbReference type="ChEBI" id="CHEBI:57540"/>
        <dbReference type="ChEBI" id="CHEBI:57945"/>
        <dbReference type="EC" id="1.14.12.17"/>
    </reaction>
</comment>
<evidence type="ECO:0000256" key="9">
    <source>
        <dbReference type="ARBA" id="ARBA00022827"/>
    </source>
</evidence>
<dbReference type="InterPro" id="IPR012292">
    <property type="entry name" value="Globin/Proto"/>
</dbReference>
<dbReference type="OrthoDB" id="436496at2759"/>
<evidence type="ECO:0000256" key="10">
    <source>
        <dbReference type="ARBA" id="ARBA00022857"/>
    </source>
</evidence>
<evidence type="ECO:0000259" key="15">
    <source>
        <dbReference type="PROSITE" id="PS01033"/>
    </source>
</evidence>
<evidence type="ECO:0000256" key="3">
    <source>
        <dbReference type="ARBA" id="ARBA00006401"/>
    </source>
</evidence>
<evidence type="ECO:0000256" key="4">
    <source>
        <dbReference type="ARBA" id="ARBA00012229"/>
    </source>
</evidence>
<accession>A0A642V8U8</accession>
<dbReference type="SUPFAM" id="SSF46458">
    <property type="entry name" value="Globin-like"/>
    <property type="match status" value="1"/>
</dbReference>
<dbReference type="PANTHER" id="PTHR43396">
    <property type="entry name" value="FLAVOHEMOPROTEIN"/>
    <property type="match status" value="1"/>
</dbReference>
<dbReference type="Pfam" id="PF00970">
    <property type="entry name" value="FAD_binding_6"/>
    <property type="match status" value="1"/>
</dbReference>
<feature type="domain" description="Globin" evidence="15">
    <location>
        <begin position="2"/>
        <end position="140"/>
    </location>
</feature>
<evidence type="ECO:0000256" key="11">
    <source>
        <dbReference type="ARBA" id="ARBA00023004"/>
    </source>
</evidence>
<dbReference type="InterPro" id="IPR009050">
    <property type="entry name" value="Globin-like_sf"/>
</dbReference>
<evidence type="ECO:0000313" key="18">
    <source>
        <dbReference type="Proteomes" id="UP000761534"/>
    </source>
</evidence>
<dbReference type="InterPro" id="IPR017938">
    <property type="entry name" value="Riboflavin_synthase-like_b-brl"/>
</dbReference>
<comment type="catalytic activity">
    <reaction evidence="14">
        <text>2 nitric oxide + NADPH + 2 O2 = 2 nitrate + NADP(+) + H(+)</text>
        <dbReference type="Rhea" id="RHEA:19465"/>
        <dbReference type="ChEBI" id="CHEBI:15378"/>
        <dbReference type="ChEBI" id="CHEBI:15379"/>
        <dbReference type="ChEBI" id="CHEBI:16480"/>
        <dbReference type="ChEBI" id="CHEBI:17632"/>
        <dbReference type="ChEBI" id="CHEBI:57783"/>
        <dbReference type="ChEBI" id="CHEBI:58349"/>
        <dbReference type="EC" id="1.14.12.17"/>
    </reaction>
</comment>
<dbReference type="GO" id="GO:0071949">
    <property type="term" value="F:FAD binding"/>
    <property type="evidence" value="ECO:0007669"/>
    <property type="project" value="TreeGrafter"/>
</dbReference>
<gene>
    <name evidence="17" type="ORF">TRICI_003473</name>
</gene>
<keyword evidence="6" id="KW-0349">Heme</keyword>
<dbReference type="CDD" id="cd06184">
    <property type="entry name" value="flavohem_like_fad_nad_binding"/>
    <property type="match status" value="1"/>
</dbReference>
<sequence>MPLTQDQVAIIKATVPILETRGDEITKHFYTKMLDENETVRPFFNSTHQQDFAQPKALAGALLAYAKNIENLEALGGLVERIVQKHCSLNVLPEHYPIVGKYLLNALVEILGKDVANDDVIAAWDAAYQALADILIEAEGNVYDANEQAHGGWRGYRDFRVAMKVPEAENVISFYLKPVDDKPILTPQPGQYLGFKFSMESGDVYTRQYSISHEFLENEPYYRISIKRIPGGLISKFFHDQVREGDVIQVTPPYGELILDEKNTTDPVVMIGAGIGVTPLVAMTPKAVAAGRDVTFVQCDRDPAHQPFAKFFEEMKQKPNFHYKGFFSNKSVELPANSVNERLNKDNLKAIMDQYKGDTDIYLVGPPPFMHDVRKYFSEFANDKLHVHYEFFGPTTE</sequence>
<dbReference type="GO" id="GO:0046210">
    <property type="term" value="P:nitric oxide catabolic process"/>
    <property type="evidence" value="ECO:0007669"/>
    <property type="project" value="TreeGrafter"/>
</dbReference>
<keyword evidence="12" id="KW-0520">NAD</keyword>
<dbReference type="Proteomes" id="UP000761534">
    <property type="component" value="Unassembled WGS sequence"/>
</dbReference>
<evidence type="ECO:0000256" key="12">
    <source>
        <dbReference type="ARBA" id="ARBA00023027"/>
    </source>
</evidence>
<dbReference type="InterPro" id="IPR017927">
    <property type="entry name" value="FAD-bd_FR_type"/>
</dbReference>
<dbReference type="Gene3D" id="2.40.30.10">
    <property type="entry name" value="Translation factors"/>
    <property type="match status" value="1"/>
</dbReference>
<keyword evidence="18" id="KW-1185">Reference proteome</keyword>
<dbReference type="AlphaFoldDB" id="A0A642V8U8"/>
<dbReference type="InterPro" id="IPR008333">
    <property type="entry name" value="Cbr1-like_FAD-bd_dom"/>
</dbReference>
<comment type="cofactor">
    <cofactor evidence="1">
        <name>heme b</name>
        <dbReference type="ChEBI" id="CHEBI:60344"/>
    </cofactor>
</comment>
<dbReference type="InterPro" id="IPR001433">
    <property type="entry name" value="OxRdtase_FAD/NAD-bd"/>
</dbReference>
<dbReference type="EC" id="1.14.12.17" evidence="4"/>
<evidence type="ECO:0000313" key="17">
    <source>
        <dbReference type="EMBL" id="KAA8912509.1"/>
    </source>
</evidence>
<evidence type="ECO:0000256" key="6">
    <source>
        <dbReference type="ARBA" id="ARBA00022617"/>
    </source>
</evidence>
<evidence type="ECO:0000259" key="16">
    <source>
        <dbReference type="PROSITE" id="PS51384"/>
    </source>
</evidence>
<dbReference type="InterPro" id="IPR039261">
    <property type="entry name" value="FNR_nucleotide-bd"/>
</dbReference>
<keyword evidence="5" id="KW-0216">Detoxification</keyword>
<dbReference type="Gene3D" id="1.10.490.10">
    <property type="entry name" value="Globins"/>
    <property type="match status" value="1"/>
</dbReference>